<keyword evidence="1" id="KW-0862">Zinc</keyword>
<protein>
    <submittedName>
        <fullName evidence="4">Retrotransposon Orf1</fullName>
    </submittedName>
</protein>
<keyword evidence="1" id="KW-0863">Zinc-finger</keyword>
<dbReference type="AlphaFoldDB" id="A0A6L2IZR2"/>
<evidence type="ECO:0000259" key="3">
    <source>
        <dbReference type="PROSITE" id="PS50158"/>
    </source>
</evidence>
<dbReference type="EMBL" id="BKCJ010000138">
    <property type="protein sequence ID" value="GEU30219.1"/>
    <property type="molecule type" value="Genomic_DNA"/>
</dbReference>
<dbReference type="InterPro" id="IPR001878">
    <property type="entry name" value="Znf_CCHC"/>
</dbReference>
<dbReference type="GO" id="GO:0003676">
    <property type="term" value="F:nucleic acid binding"/>
    <property type="evidence" value="ECO:0007669"/>
    <property type="project" value="InterPro"/>
</dbReference>
<organism evidence="4">
    <name type="scientific">Tanacetum cinerariifolium</name>
    <name type="common">Dalmatian daisy</name>
    <name type="synonym">Chrysanthemum cinerariifolium</name>
    <dbReference type="NCBI Taxonomy" id="118510"/>
    <lineage>
        <taxon>Eukaryota</taxon>
        <taxon>Viridiplantae</taxon>
        <taxon>Streptophyta</taxon>
        <taxon>Embryophyta</taxon>
        <taxon>Tracheophyta</taxon>
        <taxon>Spermatophyta</taxon>
        <taxon>Magnoliopsida</taxon>
        <taxon>eudicotyledons</taxon>
        <taxon>Gunneridae</taxon>
        <taxon>Pentapetalae</taxon>
        <taxon>asterids</taxon>
        <taxon>campanulids</taxon>
        <taxon>Asterales</taxon>
        <taxon>Asteraceae</taxon>
        <taxon>Asteroideae</taxon>
        <taxon>Anthemideae</taxon>
        <taxon>Anthemidinae</taxon>
        <taxon>Tanacetum</taxon>
    </lineage>
</organism>
<name>A0A6L2IZR2_TANCI</name>
<sequence length="315" mass="35615">MSWTGLPEFADDTITDYSRPSPCIESNSNDLQSSNSSVSENGESSSSILSKPMIKFVKAADCPGVIKNNETKTARKSPVKYVEMYRNTTKSLKVRGNQRNWNNLMNQRLASNFEFKNKACYKCGSFDHLIKDCSVHRKQEMEKPVWNNARRVNHQNSLRISHPNLKRYMAPRKNLTRSGPILFNTARQSHLNAVCCCCCSRQVNNARPKAVINQFNDVKASSCWVWKPIKPNTASITLKRYDYVDIRGRSRVVTMNSLRRRLLASNIESNNEVRSLRILASTMVHSESASGHDASATFIVKADIGNTDPKDSLHP</sequence>
<dbReference type="Pfam" id="PF00098">
    <property type="entry name" value="zf-CCHC"/>
    <property type="match status" value="1"/>
</dbReference>
<dbReference type="PROSITE" id="PS50158">
    <property type="entry name" value="ZF_CCHC"/>
    <property type="match status" value="1"/>
</dbReference>
<gene>
    <name evidence="4" type="ORF">Tci_002197</name>
</gene>
<feature type="compositionally biased region" description="Low complexity" evidence="2">
    <location>
        <begin position="25"/>
        <end position="46"/>
    </location>
</feature>
<dbReference type="GO" id="GO:0008270">
    <property type="term" value="F:zinc ion binding"/>
    <property type="evidence" value="ECO:0007669"/>
    <property type="project" value="UniProtKB-KW"/>
</dbReference>
<feature type="domain" description="CCHC-type" evidence="3">
    <location>
        <begin position="120"/>
        <end position="133"/>
    </location>
</feature>
<evidence type="ECO:0000256" key="2">
    <source>
        <dbReference type="SAM" id="MobiDB-lite"/>
    </source>
</evidence>
<proteinExistence type="predicted"/>
<keyword evidence="1" id="KW-0479">Metal-binding</keyword>
<evidence type="ECO:0000256" key="1">
    <source>
        <dbReference type="PROSITE-ProRule" id="PRU00047"/>
    </source>
</evidence>
<comment type="caution">
    <text evidence="4">The sequence shown here is derived from an EMBL/GenBank/DDBJ whole genome shotgun (WGS) entry which is preliminary data.</text>
</comment>
<accession>A0A6L2IZR2</accession>
<feature type="region of interest" description="Disordered" evidence="2">
    <location>
        <begin position="11"/>
        <end position="46"/>
    </location>
</feature>
<reference evidence="4" key="1">
    <citation type="journal article" date="2019" name="Sci. Rep.">
        <title>Draft genome of Tanacetum cinerariifolium, the natural source of mosquito coil.</title>
        <authorList>
            <person name="Yamashiro T."/>
            <person name="Shiraishi A."/>
            <person name="Satake H."/>
            <person name="Nakayama K."/>
        </authorList>
    </citation>
    <scope>NUCLEOTIDE SEQUENCE</scope>
</reference>
<evidence type="ECO:0000313" key="4">
    <source>
        <dbReference type="EMBL" id="GEU30219.1"/>
    </source>
</evidence>